<protein>
    <submittedName>
        <fullName evidence="2">Unnamed protein product</fullName>
    </submittedName>
</protein>
<dbReference type="EMBL" id="BSXW01000228">
    <property type="protein sequence ID" value="GMF15678.1"/>
    <property type="molecule type" value="Genomic_DNA"/>
</dbReference>
<gene>
    <name evidence="2" type="ORF">Plil01_000544100</name>
</gene>
<keyword evidence="1" id="KW-0472">Membrane</keyword>
<keyword evidence="3" id="KW-1185">Reference proteome</keyword>
<feature type="transmembrane region" description="Helical" evidence="1">
    <location>
        <begin position="59"/>
        <end position="79"/>
    </location>
</feature>
<accession>A0A9W6TLF7</accession>
<dbReference type="Gene3D" id="3.80.10.10">
    <property type="entry name" value="Ribonuclease Inhibitor"/>
    <property type="match status" value="1"/>
</dbReference>
<keyword evidence="1" id="KW-0812">Transmembrane</keyword>
<sequence>MLKNLASVVPPLLFAMKEVTPPYSNASVRTNSGDARGIIQATRHLMYKKQDRTPIKLRLLKVVHILIAAWGIVLMALHVNASIRTPLSECATKVHPMAGVLPSCYVVNFNCAELGISGSKVDVSKRWSKFDRATAQTLRLLHCSALEFPTSFNEFSGLIQIEIYNSTIVNWDHDNAITKTSHPDMTVLYLIRVNMTDGLLPPGLQSLDFPPGLSQIYFCETNLLAFPDDLDAKWPPGLGLYVENSQLAEIPLSLARLRPLYLIAGGNPITQIPAELFEAVLTYLTLGSTKLTELPQYVMAPSTTIYYLDVTNTEVSFFLSWIDALVEDMFGVMPLVAAGGTPYCSALSEALNGNSENFGAPFQDGYSPILMNASQQNWDLLYQAVDCSTNAGVTQFPLEWWDTIYGL</sequence>
<reference evidence="2" key="1">
    <citation type="submission" date="2023-04" db="EMBL/GenBank/DDBJ databases">
        <title>Phytophthora lilii NBRC 32176.</title>
        <authorList>
            <person name="Ichikawa N."/>
            <person name="Sato H."/>
            <person name="Tonouchi N."/>
        </authorList>
    </citation>
    <scope>NUCLEOTIDE SEQUENCE</scope>
    <source>
        <strain evidence="2">NBRC 32176</strain>
    </source>
</reference>
<evidence type="ECO:0000313" key="3">
    <source>
        <dbReference type="Proteomes" id="UP001165083"/>
    </source>
</evidence>
<evidence type="ECO:0000313" key="2">
    <source>
        <dbReference type="EMBL" id="GMF15678.1"/>
    </source>
</evidence>
<dbReference type="AlphaFoldDB" id="A0A9W6TLF7"/>
<dbReference type="SUPFAM" id="SSF52058">
    <property type="entry name" value="L domain-like"/>
    <property type="match status" value="1"/>
</dbReference>
<dbReference type="InterPro" id="IPR032675">
    <property type="entry name" value="LRR_dom_sf"/>
</dbReference>
<proteinExistence type="predicted"/>
<dbReference type="OrthoDB" id="90188at2759"/>
<comment type="caution">
    <text evidence="2">The sequence shown here is derived from an EMBL/GenBank/DDBJ whole genome shotgun (WGS) entry which is preliminary data.</text>
</comment>
<dbReference type="Proteomes" id="UP001165083">
    <property type="component" value="Unassembled WGS sequence"/>
</dbReference>
<evidence type="ECO:0000256" key="1">
    <source>
        <dbReference type="SAM" id="Phobius"/>
    </source>
</evidence>
<name>A0A9W6TLF7_9STRA</name>
<keyword evidence="1" id="KW-1133">Transmembrane helix</keyword>
<organism evidence="2 3">
    <name type="scientific">Phytophthora lilii</name>
    <dbReference type="NCBI Taxonomy" id="2077276"/>
    <lineage>
        <taxon>Eukaryota</taxon>
        <taxon>Sar</taxon>
        <taxon>Stramenopiles</taxon>
        <taxon>Oomycota</taxon>
        <taxon>Peronosporomycetes</taxon>
        <taxon>Peronosporales</taxon>
        <taxon>Peronosporaceae</taxon>
        <taxon>Phytophthora</taxon>
    </lineage>
</organism>